<evidence type="ECO:0000313" key="2">
    <source>
        <dbReference type="Proteomes" id="UP000326757"/>
    </source>
</evidence>
<proteinExistence type="predicted"/>
<organism evidence="1 2">
    <name type="scientific">Monilinia laxa</name>
    <name type="common">Brown rot fungus</name>
    <name type="synonym">Sclerotinia laxa</name>
    <dbReference type="NCBI Taxonomy" id="61186"/>
    <lineage>
        <taxon>Eukaryota</taxon>
        <taxon>Fungi</taxon>
        <taxon>Dikarya</taxon>
        <taxon>Ascomycota</taxon>
        <taxon>Pezizomycotina</taxon>
        <taxon>Leotiomycetes</taxon>
        <taxon>Helotiales</taxon>
        <taxon>Sclerotiniaceae</taxon>
        <taxon>Monilinia</taxon>
    </lineage>
</organism>
<name>A0A5N6JM78_MONLA</name>
<dbReference type="Proteomes" id="UP000326757">
    <property type="component" value="Unassembled WGS sequence"/>
</dbReference>
<gene>
    <name evidence="1" type="ORF">EYC80_010780</name>
</gene>
<protein>
    <submittedName>
        <fullName evidence="1">Uncharacterized protein</fullName>
    </submittedName>
</protein>
<accession>A0A5N6JM78</accession>
<comment type="caution">
    <text evidence="1">The sequence shown here is derived from an EMBL/GenBank/DDBJ whole genome shotgun (WGS) entry which is preliminary data.</text>
</comment>
<keyword evidence="2" id="KW-1185">Reference proteome</keyword>
<reference evidence="1 2" key="1">
    <citation type="submission" date="2019-06" db="EMBL/GenBank/DDBJ databases">
        <title>Genome Sequence of the Brown Rot Fungal Pathogen Monilinia laxa.</title>
        <authorList>
            <person name="De Miccolis Angelini R.M."/>
            <person name="Landi L."/>
            <person name="Abate D."/>
            <person name="Pollastro S."/>
            <person name="Romanazzi G."/>
            <person name="Faretra F."/>
        </authorList>
    </citation>
    <scope>NUCLEOTIDE SEQUENCE [LARGE SCALE GENOMIC DNA]</scope>
    <source>
        <strain evidence="1 2">Mlax316</strain>
    </source>
</reference>
<evidence type="ECO:0000313" key="1">
    <source>
        <dbReference type="EMBL" id="KAB8288877.1"/>
    </source>
</evidence>
<dbReference type="EMBL" id="VIGI01000023">
    <property type="protein sequence ID" value="KAB8288877.1"/>
    <property type="molecule type" value="Genomic_DNA"/>
</dbReference>
<dbReference type="AlphaFoldDB" id="A0A5N6JM78"/>
<sequence length="153" mass="17738">MSGKQPDIELSTAYEFKLKIAHWRGIGAEIEKKIISKKGGTPRRNREIIKLLNLTKGLTPGEHFHFNLAFQQRGSYSKEIEHLLSKARYELYLSNLENGGYIRNSNLRKLYMKLEKALRLVEWHLFQYNFCDILQPFDERSVVYGPAPAPSSP</sequence>